<dbReference type="InterPro" id="IPR011032">
    <property type="entry name" value="GroES-like_sf"/>
</dbReference>
<dbReference type="RefSeq" id="WP_252916033.1">
    <property type="nucleotide sequence ID" value="NZ_JAAAML010000002.1"/>
</dbReference>
<dbReference type="SUPFAM" id="SSF51735">
    <property type="entry name" value="NAD(P)-binding Rossmann-fold domains"/>
    <property type="match status" value="1"/>
</dbReference>
<dbReference type="Gene3D" id="3.90.180.10">
    <property type="entry name" value="Medium-chain alcohol dehydrogenases, catalytic domain"/>
    <property type="match status" value="1"/>
</dbReference>
<dbReference type="Gene3D" id="3.40.50.720">
    <property type="entry name" value="NAD(P)-binding Rossmann-like Domain"/>
    <property type="match status" value="1"/>
</dbReference>
<evidence type="ECO:0000313" key="3">
    <source>
        <dbReference type="Proteomes" id="UP001320715"/>
    </source>
</evidence>
<gene>
    <name evidence="2" type="ORF">GTW23_12675</name>
</gene>
<proteinExistence type="predicted"/>
<dbReference type="PANTHER" id="PTHR44013:SF1">
    <property type="entry name" value="ZINC-TYPE ALCOHOL DEHYDROGENASE-LIKE PROTEIN C16A3.02C"/>
    <property type="match status" value="1"/>
</dbReference>
<dbReference type="InterPro" id="IPR036291">
    <property type="entry name" value="NAD(P)-bd_dom_sf"/>
</dbReference>
<evidence type="ECO:0000313" key="2">
    <source>
        <dbReference type="EMBL" id="MCO6409034.1"/>
    </source>
</evidence>
<organism evidence="2 3">
    <name type="scientific">Hoeflea alexandrii</name>
    <dbReference type="NCBI Taxonomy" id="288436"/>
    <lineage>
        <taxon>Bacteria</taxon>
        <taxon>Pseudomonadati</taxon>
        <taxon>Pseudomonadota</taxon>
        <taxon>Alphaproteobacteria</taxon>
        <taxon>Hyphomicrobiales</taxon>
        <taxon>Rhizobiaceae</taxon>
        <taxon>Hoeflea</taxon>
    </lineage>
</organism>
<reference evidence="2 3" key="1">
    <citation type="submission" date="2020-01" db="EMBL/GenBank/DDBJ databases">
        <title>Genomes of bacteria type strains.</title>
        <authorList>
            <person name="Chen J."/>
            <person name="Zhu S."/>
            <person name="Yang J."/>
        </authorList>
    </citation>
    <scope>NUCLEOTIDE SEQUENCE [LARGE SCALE GENOMIC DNA]</scope>
    <source>
        <strain evidence="2 3">DSM 16655</strain>
    </source>
</reference>
<dbReference type="Pfam" id="PF08240">
    <property type="entry name" value="ADH_N"/>
    <property type="match status" value="1"/>
</dbReference>
<dbReference type="PANTHER" id="PTHR44013">
    <property type="entry name" value="ZINC-TYPE ALCOHOL DEHYDROGENASE-LIKE PROTEIN C16A3.02C"/>
    <property type="match status" value="1"/>
</dbReference>
<dbReference type="PROSITE" id="PS01162">
    <property type="entry name" value="QOR_ZETA_CRYSTAL"/>
    <property type="match status" value="1"/>
</dbReference>
<dbReference type="InterPro" id="IPR013154">
    <property type="entry name" value="ADH-like_N"/>
</dbReference>
<name>A0ABT1CS70_9HYPH</name>
<sequence length="315" mass="33838">MKALVCENKAVRLADLNEPPAPKPGEVRVRVAAATVNPTDQDMLAGSYDLFLKLYGARGPVKTGLEFAGTVEEASGRYRKGERIFGYTNLMKGPKTHQQILNVKEECTAAIPGGLSFEQAASIAIAGNSSLVLIDDIAKLSAGQSLLINGASGGVGVFALQYAKHRGLRVSATAGPGQQDFLKGLGADEIYDYTKQPLDTLGTTFDSILDFSNRLKFRHVRHLLSPRGIFIPADPLKNLVDIAANPLRRQKTGYFLVEEGNAGKLSQAAALVAGGSIKAEIDSRFSLTDYREAFDRLAMKGRRGRIILDMAEAAS</sequence>
<accession>A0ABT1CS70</accession>
<dbReference type="Pfam" id="PF13602">
    <property type="entry name" value="ADH_zinc_N_2"/>
    <property type="match status" value="1"/>
</dbReference>
<dbReference type="InterPro" id="IPR020843">
    <property type="entry name" value="ER"/>
</dbReference>
<dbReference type="Proteomes" id="UP001320715">
    <property type="component" value="Unassembled WGS sequence"/>
</dbReference>
<feature type="domain" description="Enoyl reductase (ER)" evidence="1">
    <location>
        <begin position="7"/>
        <end position="308"/>
    </location>
</feature>
<dbReference type="InterPro" id="IPR002364">
    <property type="entry name" value="Quin_OxRdtase/zeta-crystal_CS"/>
</dbReference>
<dbReference type="InterPro" id="IPR052733">
    <property type="entry name" value="Chloroplast_QOR"/>
</dbReference>
<protein>
    <submittedName>
        <fullName evidence="2">Zinc-binding dehydrogenase</fullName>
    </submittedName>
</protein>
<dbReference type="CDD" id="cd08267">
    <property type="entry name" value="MDR1"/>
    <property type="match status" value="1"/>
</dbReference>
<dbReference type="SUPFAM" id="SSF50129">
    <property type="entry name" value="GroES-like"/>
    <property type="match status" value="1"/>
</dbReference>
<comment type="caution">
    <text evidence="2">The sequence shown here is derived from an EMBL/GenBank/DDBJ whole genome shotgun (WGS) entry which is preliminary data.</text>
</comment>
<dbReference type="EMBL" id="JAAAML010000002">
    <property type="protein sequence ID" value="MCO6409034.1"/>
    <property type="molecule type" value="Genomic_DNA"/>
</dbReference>
<keyword evidence="3" id="KW-1185">Reference proteome</keyword>
<dbReference type="SMART" id="SM00829">
    <property type="entry name" value="PKS_ER"/>
    <property type="match status" value="1"/>
</dbReference>
<evidence type="ECO:0000259" key="1">
    <source>
        <dbReference type="SMART" id="SM00829"/>
    </source>
</evidence>